<gene>
    <name evidence="1" type="ORF">BAOM_3151</name>
</gene>
<dbReference type="Proteomes" id="UP000283095">
    <property type="component" value="Chromosome"/>
</dbReference>
<evidence type="ECO:0000313" key="1">
    <source>
        <dbReference type="EMBL" id="AZV43760.1"/>
    </source>
</evidence>
<dbReference type="KEGG" id="pasa:BAOM_3151"/>
<dbReference type="OrthoDB" id="9991087at2"/>
<organism evidence="1 2">
    <name type="scientific">Peribacillus asahii</name>
    <dbReference type="NCBI Taxonomy" id="228899"/>
    <lineage>
        <taxon>Bacteria</taxon>
        <taxon>Bacillati</taxon>
        <taxon>Bacillota</taxon>
        <taxon>Bacilli</taxon>
        <taxon>Bacillales</taxon>
        <taxon>Bacillaceae</taxon>
        <taxon>Peribacillus</taxon>
    </lineage>
</organism>
<protein>
    <submittedName>
        <fullName evidence="1">Uncharacterized protein</fullName>
    </submittedName>
</protein>
<accession>A0A3T0KTY9</accession>
<sequence>MKFTIGELLNLDDEILYDYLSEKGKFHTKSDLREVAESRGIRWRSNDTNDYILNSILNKIATTKINNFLNPNDNFNYKNVHKVKEFSSEEKVRFVNKFGKYLDESDLKMLIYDETESSIPTYKELLTDVYLNLIKSPSNA</sequence>
<dbReference type="EMBL" id="CP026095">
    <property type="protein sequence ID" value="AZV43760.1"/>
    <property type="molecule type" value="Genomic_DNA"/>
</dbReference>
<evidence type="ECO:0000313" key="2">
    <source>
        <dbReference type="Proteomes" id="UP000283095"/>
    </source>
</evidence>
<dbReference type="AlphaFoldDB" id="A0A3T0KTY9"/>
<dbReference type="RefSeq" id="WP_127760873.1">
    <property type="nucleotide sequence ID" value="NZ_CP026095.1"/>
</dbReference>
<proteinExistence type="predicted"/>
<name>A0A3T0KTY9_9BACI</name>
<reference evidence="1 2" key="1">
    <citation type="submission" date="2018-01" db="EMBL/GenBank/DDBJ databases">
        <title>Bacillus asahii Genome sequencing and assembly.</title>
        <authorList>
            <person name="Jiang H."/>
            <person name="Feng Y."/>
            <person name="Zhao F."/>
            <person name="Lin X."/>
        </authorList>
    </citation>
    <scope>NUCLEOTIDE SEQUENCE [LARGE SCALE GENOMIC DNA]</scope>
    <source>
        <strain evidence="1 2">OM18</strain>
    </source>
</reference>